<gene>
    <name evidence="1" type="ORF">GX355_05400</name>
</gene>
<dbReference type="AlphaFoldDB" id="A0A7X8GZX8"/>
<dbReference type="GO" id="GO:0016740">
    <property type="term" value="F:transferase activity"/>
    <property type="evidence" value="ECO:0007669"/>
    <property type="project" value="UniProtKB-KW"/>
</dbReference>
<dbReference type="RefSeq" id="WP_276647870.1">
    <property type="nucleotide sequence ID" value="NZ_JAAYSM010000167.1"/>
</dbReference>
<dbReference type="EMBL" id="JAAYSM010000167">
    <property type="protein sequence ID" value="NLJ18279.1"/>
    <property type="molecule type" value="Genomic_DNA"/>
</dbReference>
<name>A0A7X8GZX8_9LACT</name>
<accession>A0A7X8GZX8</accession>
<protein>
    <submittedName>
        <fullName evidence="1">Glycosyltransferase</fullName>
    </submittedName>
</protein>
<organism evidence="1 2">
    <name type="scientific">Globicatella sulfidifaciens</name>
    <dbReference type="NCBI Taxonomy" id="136093"/>
    <lineage>
        <taxon>Bacteria</taxon>
        <taxon>Bacillati</taxon>
        <taxon>Bacillota</taxon>
        <taxon>Bacilli</taxon>
        <taxon>Lactobacillales</taxon>
        <taxon>Aerococcaceae</taxon>
        <taxon>Globicatella</taxon>
    </lineage>
</organism>
<dbReference type="Proteomes" id="UP000541058">
    <property type="component" value="Unassembled WGS sequence"/>
</dbReference>
<dbReference type="Pfam" id="PF14305">
    <property type="entry name" value="ATPgrasp_TupA"/>
    <property type="match status" value="1"/>
</dbReference>
<comment type="caution">
    <text evidence="1">The sequence shown here is derived from an EMBL/GenBank/DDBJ whole genome shotgun (WGS) entry which is preliminary data.</text>
</comment>
<evidence type="ECO:0000313" key="2">
    <source>
        <dbReference type="Proteomes" id="UP000541058"/>
    </source>
</evidence>
<evidence type="ECO:0000313" key="1">
    <source>
        <dbReference type="EMBL" id="NLJ18279.1"/>
    </source>
</evidence>
<sequence>MNNQLKNIILAPMNLLYQLSPKLTLNILYRLKMKQKLNLKKPINYNEKLQWIKLYEKNDLMPICADKYTVRQYVQNKGCGEILNELIWEGYNPDEIPFSTLPEKFVIKVTHGAGFNIICKNKADLDKKKVIKQLKKWLKTKYIRSYGEWFYGVIKPRIIIEKFLSEDGETVPVDYKMFYFNNYKGRKDVAFTVIDTDRFSQHKRKIYDDEWNLMKDAFITFPYDEKRDFEKPKHYDKMVKYAQILGEPFKHARVDFYVINSQIYFGEITFTNGAGFAKIAPEKLNEEMGSWIKL</sequence>
<reference evidence="1 2" key="1">
    <citation type="journal article" date="2020" name="Biotechnol. Biofuels">
        <title>New insights from the biogas microbiome by comprehensive genome-resolved metagenomics of nearly 1600 species originating from multiple anaerobic digesters.</title>
        <authorList>
            <person name="Campanaro S."/>
            <person name="Treu L."/>
            <person name="Rodriguez-R L.M."/>
            <person name="Kovalovszki A."/>
            <person name="Ziels R.M."/>
            <person name="Maus I."/>
            <person name="Zhu X."/>
            <person name="Kougias P.G."/>
            <person name="Basile A."/>
            <person name="Luo G."/>
            <person name="Schluter A."/>
            <person name="Konstantinidis K.T."/>
            <person name="Angelidaki I."/>
        </authorList>
    </citation>
    <scope>NUCLEOTIDE SEQUENCE [LARGE SCALE GENOMIC DNA]</scope>
    <source>
        <strain evidence="1">AS23ysBPME_34</strain>
    </source>
</reference>
<proteinExistence type="predicted"/>
<keyword evidence="1" id="KW-0808">Transferase</keyword>
<dbReference type="InterPro" id="IPR029465">
    <property type="entry name" value="ATPgrasp_TupA"/>
</dbReference>